<dbReference type="Pfam" id="PF20520">
    <property type="entry name" value="Ac45-VOA1_TM"/>
    <property type="match status" value="1"/>
</dbReference>
<keyword evidence="4 10" id="KW-0812">Transmembrane</keyword>
<dbReference type="GO" id="GO:0006078">
    <property type="term" value="P:(1-&gt;6)-beta-D-glucan biosynthetic process"/>
    <property type="evidence" value="ECO:0007669"/>
    <property type="project" value="TreeGrafter"/>
</dbReference>
<evidence type="ECO:0000256" key="6">
    <source>
        <dbReference type="ARBA" id="ARBA00022824"/>
    </source>
</evidence>
<dbReference type="PANTHER" id="PTHR28285">
    <property type="entry name" value="PROTEIN BIG1"/>
    <property type="match status" value="1"/>
</dbReference>
<keyword evidence="8 10" id="KW-0472">Membrane</keyword>
<evidence type="ECO:0000259" key="12">
    <source>
        <dbReference type="Pfam" id="PF20520"/>
    </source>
</evidence>
<comment type="similarity">
    <text evidence="2">Belongs to the BIG1 family.</text>
</comment>
<comment type="subcellular location">
    <subcellularLocation>
        <location evidence="1">Endoplasmic reticulum membrane</location>
        <topology evidence="1">Single-pass type I membrane protein</topology>
    </subcellularLocation>
</comment>
<dbReference type="Proteomes" id="UP001161757">
    <property type="component" value="Unassembled WGS sequence"/>
</dbReference>
<evidence type="ECO:0000313" key="13">
    <source>
        <dbReference type="EMBL" id="KAJ8987410.1"/>
    </source>
</evidence>
<dbReference type="EMBL" id="JAJGCB010000025">
    <property type="protein sequence ID" value="KAJ8987410.1"/>
    <property type="molecule type" value="Genomic_DNA"/>
</dbReference>
<reference evidence="13" key="1">
    <citation type="submission" date="2023-01" db="EMBL/GenBank/DDBJ databases">
        <title>Exophiala dermititidis isolated from Cystic Fibrosis Patient.</title>
        <authorList>
            <person name="Kurbessoian T."/>
            <person name="Crocker A."/>
            <person name="Murante D."/>
            <person name="Hogan D.A."/>
            <person name="Stajich J.E."/>
        </authorList>
    </citation>
    <scope>NUCLEOTIDE SEQUENCE</scope>
    <source>
        <strain evidence="13">Ex8</strain>
    </source>
</reference>
<dbReference type="GO" id="GO:0005789">
    <property type="term" value="C:endoplasmic reticulum membrane"/>
    <property type="evidence" value="ECO:0007669"/>
    <property type="project" value="UniProtKB-SubCell"/>
</dbReference>
<dbReference type="InterPro" id="IPR037654">
    <property type="entry name" value="Big1"/>
</dbReference>
<dbReference type="InterPro" id="IPR046756">
    <property type="entry name" value="VAS1/VOA1_TM"/>
</dbReference>
<evidence type="ECO:0000256" key="8">
    <source>
        <dbReference type="ARBA" id="ARBA00023136"/>
    </source>
</evidence>
<evidence type="ECO:0000256" key="7">
    <source>
        <dbReference type="ARBA" id="ARBA00022989"/>
    </source>
</evidence>
<dbReference type="GO" id="GO:0071555">
    <property type="term" value="P:cell wall organization"/>
    <property type="evidence" value="ECO:0007669"/>
    <property type="project" value="UniProtKB-KW"/>
</dbReference>
<dbReference type="GO" id="GO:0009272">
    <property type="term" value="P:fungal-type cell wall biogenesis"/>
    <property type="evidence" value="ECO:0007669"/>
    <property type="project" value="TreeGrafter"/>
</dbReference>
<dbReference type="PANTHER" id="PTHR28285:SF1">
    <property type="entry name" value="PROTEIN BIG1"/>
    <property type="match status" value="1"/>
</dbReference>
<feature type="transmembrane region" description="Helical" evidence="10">
    <location>
        <begin position="256"/>
        <end position="280"/>
    </location>
</feature>
<gene>
    <name evidence="13" type="ORF">HRR80_008563</name>
</gene>
<keyword evidence="6" id="KW-0256">Endoplasmic reticulum</keyword>
<keyword evidence="5 11" id="KW-0732">Signal</keyword>
<evidence type="ECO:0000256" key="9">
    <source>
        <dbReference type="ARBA" id="ARBA00023316"/>
    </source>
</evidence>
<evidence type="ECO:0000256" key="11">
    <source>
        <dbReference type="SAM" id="SignalP"/>
    </source>
</evidence>
<keyword evidence="7 10" id="KW-1133">Transmembrane helix</keyword>
<keyword evidence="9" id="KW-0961">Cell wall biogenesis/degradation</keyword>
<comment type="caution">
    <text evidence="13">The sequence shown here is derived from an EMBL/GenBank/DDBJ whole genome shotgun (WGS) entry which is preliminary data.</text>
</comment>
<evidence type="ECO:0000256" key="2">
    <source>
        <dbReference type="ARBA" id="ARBA00008203"/>
    </source>
</evidence>
<evidence type="ECO:0000256" key="10">
    <source>
        <dbReference type="SAM" id="Phobius"/>
    </source>
</evidence>
<organism evidence="13 14">
    <name type="scientific">Exophiala dermatitidis</name>
    <name type="common">Black yeast-like fungus</name>
    <name type="synonym">Wangiella dermatitidis</name>
    <dbReference type="NCBI Taxonomy" id="5970"/>
    <lineage>
        <taxon>Eukaryota</taxon>
        <taxon>Fungi</taxon>
        <taxon>Dikarya</taxon>
        <taxon>Ascomycota</taxon>
        <taxon>Pezizomycotina</taxon>
        <taxon>Eurotiomycetes</taxon>
        <taxon>Chaetothyriomycetidae</taxon>
        <taxon>Chaetothyriales</taxon>
        <taxon>Herpotrichiellaceae</taxon>
        <taxon>Exophiala</taxon>
    </lineage>
</organism>
<proteinExistence type="inferred from homology"/>
<feature type="signal peptide" evidence="11">
    <location>
        <begin position="1"/>
        <end position="18"/>
    </location>
</feature>
<evidence type="ECO:0000256" key="5">
    <source>
        <dbReference type="ARBA" id="ARBA00022729"/>
    </source>
</evidence>
<evidence type="ECO:0000313" key="14">
    <source>
        <dbReference type="Proteomes" id="UP001161757"/>
    </source>
</evidence>
<evidence type="ECO:0000256" key="1">
    <source>
        <dbReference type="ARBA" id="ARBA00004115"/>
    </source>
</evidence>
<sequence length="301" mass="32711">MRLFRLSALALAAECAHGYLDTTPFFMFSTSELLSSSSSQIQAASTVVSDIASSLSQCPSDYYILVSQPGVHSNDYGSVKSTPALAKAISKQHPKTGIRSNMVIPDVQGTITPSTWVETLQVKCGVESATVVDASEGSIPTTFKSRLIQVKLPAPASSVTKAKELNANDAFLASVLDLLPNQNYTVLYYTTTTSQDGPAHEQPKEYEMLDSEWSPIEESLLHLDLKRDLGVHQKQNNQTQVDGPLFDRYQFFTPGIYMGFLVGLLLLTILYVAISAVASLQVTYAAFDKETGALAGKKQQQ</sequence>
<dbReference type="AlphaFoldDB" id="A0AAN6ELE8"/>
<feature type="chain" id="PRO_5042964522" description="Protein BIG1" evidence="11">
    <location>
        <begin position="19"/>
        <end position="301"/>
    </location>
</feature>
<name>A0AAN6ELE8_EXODE</name>
<evidence type="ECO:0000256" key="4">
    <source>
        <dbReference type="ARBA" id="ARBA00022692"/>
    </source>
</evidence>
<feature type="domain" description="V-type proton ATPase subunit S1/VOA1 transmembrane" evidence="12">
    <location>
        <begin position="250"/>
        <end position="289"/>
    </location>
</feature>
<evidence type="ECO:0000256" key="3">
    <source>
        <dbReference type="ARBA" id="ARBA00022089"/>
    </source>
</evidence>
<protein>
    <recommendedName>
        <fullName evidence="3">Protein BIG1</fullName>
    </recommendedName>
</protein>
<accession>A0AAN6ELE8</accession>